<gene>
    <name evidence="2" type="ORF">V5799_008303</name>
</gene>
<dbReference type="Proteomes" id="UP001321473">
    <property type="component" value="Unassembled WGS sequence"/>
</dbReference>
<comment type="caution">
    <text evidence="2">The sequence shown here is derived from an EMBL/GenBank/DDBJ whole genome shotgun (WGS) entry which is preliminary data.</text>
</comment>
<evidence type="ECO:0000313" key="3">
    <source>
        <dbReference type="Proteomes" id="UP001321473"/>
    </source>
</evidence>
<reference evidence="2 3" key="1">
    <citation type="journal article" date="2023" name="Arcadia Sci">
        <title>De novo assembly of a long-read Amblyomma americanum tick genome.</title>
        <authorList>
            <person name="Chou S."/>
            <person name="Poskanzer K.E."/>
            <person name="Rollins M."/>
            <person name="Thuy-Boun P.S."/>
        </authorList>
    </citation>
    <scope>NUCLEOTIDE SEQUENCE [LARGE SCALE GENOMIC DNA]</scope>
    <source>
        <strain evidence="2">F_SG_1</strain>
        <tissue evidence="2">Salivary glands</tissue>
    </source>
</reference>
<organism evidence="2 3">
    <name type="scientific">Amblyomma americanum</name>
    <name type="common">Lone star tick</name>
    <dbReference type="NCBI Taxonomy" id="6943"/>
    <lineage>
        <taxon>Eukaryota</taxon>
        <taxon>Metazoa</taxon>
        <taxon>Ecdysozoa</taxon>
        <taxon>Arthropoda</taxon>
        <taxon>Chelicerata</taxon>
        <taxon>Arachnida</taxon>
        <taxon>Acari</taxon>
        <taxon>Parasitiformes</taxon>
        <taxon>Ixodida</taxon>
        <taxon>Ixodoidea</taxon>
        <taxon>Ixodidae</taxon>
        <taxon>Amblyomminae</taxon>
        <taxon>Amblyomma</taxon>
    </lineage>
</organism>
<name>A0AAQ4FDN5_AMBAM</name>
<proteinExistence type="predicted"/>
<dbReference type="EMBL" id="JARKHS020003664">
    <property type="protein sequence ID" value="KAK8785329.1"/>
    <property type="molecule type" value="Genomic_DNA"/>
</dbReference>
<evidence type="ECO:0000313" key="2">
    <source>
        <dbReference type="EMBL" id="KAK8785329.1"/>
    </source>
</evidence>
<feature type="compositionally biased region" description="Polar residues" evidence="1">
    <location>
        <begin position="63"/>
        <end position="72"/>
    </location>
</feature>
<dbReference type="AlphaFoldDB" id="A0AAQ4FDN5"/>
<protein>
    <submittedName>
        <fullName evidence="2">Uncharacterized protein</fullName>
    </submittedName>
</protein>
<keyword evidence="3" id="KW-1185">Reference proteome</keyword>
<feature type="region of interest" description="Disordered" evidence="1">
    <location>
        <begin position="34"/>
        <end position="76"/>
    </location>
</feature>
<accession>A0AAQ4FDN5</accession>
<evidence type="ECO:0000256" key="1">
    <source>
        <dbReference type="SAM" id="MobiDB-lite"/>
    </source>
</evidence>
<sequence>MMCRVCEPRPSVPSHSVELHRKVHSVLLRPRWHVSSTSRPRHIPTGRWLLSNRRPKRNSKSSLQWKSRSQRAGENKPQLCWSLVRRLETTQWCLATHC</sequence>